<accession>A0A8S1H738</accession>
<evidence type="ECO:0000313" key="2">
    <source>
        <dbReference type="EMBL" id="CAD6191187.1"/>
    </source>
</evidence>
<keyword evidence="1" id="KW-1133">Transmembrane helix</keyword>
<proteinExistence type="predicted"/>
<keyword evidence="1" id="KW-0472">Membrane</keyword>
<protein>
    <submittedName>
        <fullName evidence="2">Uncharacterized protein</fullName>
    </submittedName>
</protein>
<feature type="transmembrane region" description="Helical" evidence="1">
    <location>
        <begin position="291"/>
        <end position="311"/>
    </location>
</feature>
<feature type="transmembrane region" description="Helical" evidence="1">
    <location>
        <begin position="331"/>
        <end position="348"/>
    </location>
</feature>
<reference evidence="2" key="1">
    <citation type="submission" date="2020-10" db="EMBL/GenBank/DDBJ databases">
        <authorList>
            <person name="Kikuchi T."/>
        </authorList>
    </citation>
    <scope>NUCLEOTIDE SEQUENCE</scope>
    <source>
        <strain evidence="2">NKZ352</strain>
    </source>
</reference>
<evidence type="ECO:0000313" key="3">
    <source>
        <dbReference type="Proteomes" id="UP000835052"/>
    </source>
</evidence>
<dbReference type="AlphaFoldDB" id="A0A8S1H738"/>
<organism evidence="2 3">
    <name type="scientific">Caenorhabditis auriculariae</name>
    <dbReference type="NCBI Taxonomy" id="2777116"/>
    <lineage>
        <taxon>Eukaryota</taxon>
        <taxon>Metazoa</taxon>
        <taxon>Ecdysozoa</taxon>
        <taxon>Nematoda</taxon>
        <taxon>Chromadorea</taxon>
        <taxon>Rhabditida</taxon>
        <taxon>Rhabditina</taxon>
        <taxon>Rhabditomorpha</taxon>
        <taxon>Rhabditoidea</taxon>
        <taxon>Rhabditidae</taxon>
        <taxon>Peloderinae</taxon>
        <taxon>Caenorhabditis</taxon>
    </lineage>
</organism>
<feature type="transmembrane region" description="Helical" evidence="1">
    <location>
        <begin position="80"/>
        <end position="101"/>
    </location>
</feature>
<keyword evidence="1" id="KW-0812">Transmembrane</keyword>
<feature type="transmembrane region" description="Helical" evidence="1">
    <location>
        <begin position="44"/>
        <end position="68"/>
    </location>
</feature>
<keyword evidence="3" id="KW-1185">Reference proteome</keyword>
<evidence type="ECO:0000256" key="1">
    <source>
        <dbReference type="SAM" id="Phobius"/>
    </source>
</evidence>
<dbReference type="EMBL" id="CAJGYM010000020">
    <property type="protein sequence ID" value="CAD6191187.1"/>
    <property type="molecule type" value="Genomic_DNA"/>
</dbReference>
<dbReference type="Proteomes" id="UP000835052">
    <property type="component" value="Unassembled WGS sequence"/>
</dbReference>
<name>A0A8S1H738_9PELO</name>
<feature type="transmembrane region" description="Helical" evidence="1">
    <location>
        <begin position="129"/>
        <end position="158"/>
    </location>
</feature>
<feature type="transmembrane region" description="Helical" evidence="1">
    <location>
        <begin position="179"/>
        <end position="196"/>
    </location>
</feature>
<sequence length="375" mass="42458">MDGDLGDWSSLGDSGDMGDYEDLGDLLDLFSDYTEPKSLPTSQMLLWILKFFEIGICWILAMPFFLFVIRLSSEIYANGVSAWLCTYYILHIVVLGLQSYLVKSDYNVYSFPAPFDKTKLQAARGAEDLLALLASTVVLGVRAVFKKITLYVFLYIVFQRFSYFLDNEKLRGMFSGKSGFCTFILILLIAILLYLLPTMPCVYRSPEEIQADLKDMAAAVRFLKLPLISSNCINPFQKAKNHSYSPGCGDIVSFGGITFHIDIAFSQLLFPMLILVYLANASKSRSMNRSIVIEVLPLLAIKSIIVLRLFIHFVLTLFNNYHLKPTDEEDLQMMFLWSAAVPLSFMLASRDGRIHTRRVIAFLPRPPGVMIPVKY</sequence>
<feature type="transmembrane region" description="Helical" evidence="1">
    <location>
        <begin position="259"/>
        <end position="279"/>
    </location>
</feature>
<gene>
    <name evidence="2" type="ORF">CAUJ_LOCUS7106</name>
</gene>
<comment type="caution">
    <text evidence="2">The sequence shown here is derived from an EMBL/GenBank/DDBJ whole genome shotgun (WGS) entry which is preliminary data.</text>
</comment>